<dbReference type="PANTHER" id="PTHR34129:SF1">
    <property type="entry name" value="DUF952 DOMAIN-CONTAINING PROTEIN"/>
    <property type="match status" value="1"/>
</dbReference>
<dbReference type="EMBL" id="JAMLDX010000012">
    <property type="protein sequence ID" value="MCP3731795.1"/>
    <property type="molecule type" value="Genomic_DNA"/>
</dbReference>
<dbReference type="SUPFAM" id="SSF56399">
    <property type="entry name" value="ADP-ribosylation"/>
    <property type="match status" value="1"/>
</dbReference>
<dbReference type="RefSeq" id="WP_254294696.1">
    <property type="nucleotide sequence ID" value="NZ_JAMLDX010000012.1"/>
</dbReference>
<dbReference type="InterPro" id="IPR009297">
    <property type="entry name" value="DUF952"/>
</dbReference>
<evidence type="ECO:0000313" key="1">
    <source>
        <dbReference type="EMBL" id="MCP3731795.1"/>
    </source>
</evidence>
<dbReference type="Proteomes" id="UP001139451">
    <property type="component" value="Unassembled WGS sequence"/>
</dbReference>
<dbReference type="Gene3D" id="3.20.170.20">
    <property type="entry name" value="Protein of unknown function DUF952"/>
    <property type="match status" value="1"/>
</dbReference>
<accession>A0A9X2HSI0</accession>
<reference evidence="1" key="1">
    <citation type="submission" date="2022-05" db="EMBL/GenBank/DDBJ databases">
        <title>Sphingomonas sp. strain MG17 Genome sequencing and assembly.</title>
        <authorList>
            <person name="Kim I."/>
        </authorList>
    </citation>
    <scope>NUCLEOTIDE SEQUENCE</scope>
    <source>
        <strain evidence="1">MG17</strain>
    </source>
</reference>
<organism evidence="1 2">
    <name type="scientific">Sphingomonas tagetis</name>
    <dbReference type="NCBI Taxonomy" id="2949092"/>
    <lineage>
        <taxon>Bacteria</taxon>
        <taxon>Pseudomonadati</taxon>
        <taxon>Pseudomonadota</taxon>
        <taxon>Alphaproteobacteria</taxon>
        <taxon>Sphingomonadales</taxon>
        <taxon>Sphingomonadaceae</taxon>
        <taxon>Sphingomonas</taxon>
    </lineage>
</organism>
<proteinExistence type="predicted"/>
<keyword evidence="2" id="KW-1185">Reference proteome</keyword>
<gene>
    <name evidence="1" type="ORF">M9978_15315</name>
</gene>
<comment type="caution">
    <text evidence="1">The sequence shown here is derived from an EMBL/GenBank/DDBJ whole genome shotgun (WGS) entry which is preliminary data.</text>
</comment>
<evidence type="ECO:0000313" key="2">
    <source>
        <dbReference type="Proteomes" id="UP001139451"/>
    </source>
</evidence>
<name>A0A9X2HSI0_9SPHN</name>
<dbReference type="PANTHER" id="PTHR34129">
    <property type="entry name" value="BLR1139 PROTEIN"/>
    <property type="match status" value="1"/>
</dbReference>
<dbReference type="AlphaFoldDB" id="A0A9X2HSI0"/>
<dbReference type="Pfam" id="PF06108">
    <property type="entry name" value="DUF952"/>
    <property type="match status" value="1"/>
</dbReference>
<sequence>MSRPVTAYKVLTADQMTALEAGSFTGAPIDVADGYIHLSTAAQLTETIDKHFVGQPDLWVTAVDLEAHGDAIKWEISRGDAEFPHLYGRLTLATVIAYSPLERDDDGSVRLPVAG</sequence>
<protein>
    <submittedName>
        <fullName evidence="1">DUF952 domain-containing protein</fullName>
    </submittedName>
</protein>